<dbReference type="Proteomes" id="UP000464178">
    <property type="component" value="Chromosome"/>
</dbReference>
<dbReference type="PROSITE" id="PS51257">
    <property type="entry name" value="PROKAR_LIPOPROTEIN"/>
    <property type="match status" value="1"/>
</dbReference>
<reference evidence="2 3" key="1">
    <citation type="submission" date="2019-05" db="EMBL/GenBank/DDBJ databases">
        <authorList>
            <consortium name="Science for Life Laboratories"/>
        </authorList>
    </citation>
    <scope>NUCLEOTIDE SEQUENCE [LARGE SCALE GENOMIC DNA]</scope>
    <source>
        <strain evidence="2">Soil9</strain>
    </source>
</reference>
<name>A0A6P2DIY4_9BACT</name>
<evidence type="ECO:0000313" key="3">
    <source>
        <dbReference type="Proteomes" id="UP000464178"/>
    </source>
</evidence>
<dbReference type="AlphaFoldDB" id="A0A6P2DIY4"/>
<keyword evidence="1" id="KW-0472">Membrane</keyword>
<protein>
    <submittedName>
        <fullName evidence="2">Uncharacterized protein</fullName>
    </submittedName>
</protein>
<evidence type="ECO:0000256" key="1">
    <source>
        <dbReference type="SAM" id="Phobius"/>
    </source>
</evidence>
<keyword evidence="3" id="KW-1185">Reference proteome</keyword>
<organism evidence="2 3">
    <name type="scientific">Gemmata massiliana</name>
    <dbReference type="NCBI Taxonomy" id="1210884"/>
    <lineage>
        <taxon>Bacteria</taxon>
        <taxon>Pseudomonadati</taxon>
        <taxon>Planctomycetota</taxon>
        <taxon>Planctomycetia</taxon>
        <taxon>Gemmatales</taxon>
        <taxon>Gemmataceae</taxon>
        <taxon>Gemmata</taxon>
    </lineage>
</organism>
<proteinExistence type="predicted"/>
<feature type="transmembrane region" description="Helical" evidence="1">
    <location>
        <begin position="6"/>
        <end position="26"/>
    </location>
</feature>
<evidence type="ECO:0000313" key="2">
    <source>
        <dbReference type="EMBL" id="VTS02094.1"/>
    </source>
</evidence>
<accession>A0A6P2DIY4</accession>
<sequence>MWGRAWRVVHSLLTIALVGCCGYLLWRDSRRSDAESSQRRMSERLSAHEDMPVRHFLDVKWLGGDYELPAGEDHCGVALLRFEEGKLTGRRGIVFSPKPGASRVVPFYVMWGRGKDGPRVVSGWPWNWGGSNGDPFYADLGDKLSRSYGDSPLGDLRGYRVIGHAVSKQLRAGREQFVDAVIGYEDVIKNHQRVLVLGVKPFPTREEAEHWLDGPGDHADP</sequence>
<dbReference type="KEGG" id="gms:SOIL9_76310"/>
<gene>
    <name evidence="2" type="ORF">SOIL9_76310</name>
</gene>
<dbReference type="EMBL" id="LR593886">
    <property type="protein sequence ID" value="VTS02094.1"/>
    <property type="molecule type" value="Genomic_DNA"/>
</dbReference>
<keyword evidence="1" id="KW-0812">Transmembrane</keyword>
<keyword evidence="1" id="KW-1133">Transmembrane helix</keyword>